<dbReference type="PANTHER" id="PTHR30204:SF90">
    <property type="entry name" value="HTH-TYPE TRANSCRIPTIONAL ACTIVATOR MTA"/>
    <property type="match status" value="1"/>
</dbReference>
<dbReference type="Proteomes" id="UP000447393">
    <property type="component" value="Unassembled WGS sequence"/>
</dbReference>
<dbReference type="SMART" id="SM00422">
    <property type="entry name" value="HTH_MERR"/>
    <property type="match status" value="1"/>
</dbReference>
<dbReference type="CDD" id="cd01106">
    <property type="entry name" value="HTH_TipAL-Mta"/>
    <property type="match status" value="1"/>
</dbReference>
<dbReference type="RefSeq" id="WP_160917643.1">
    <property type="nucleotide sequence ID" value="NZ_WMEZ01000014.1"/>
</dbReference>
<dbReference type="GO" id="GO:0003677">
    <property type="term" value="F:DNA binding"/>
    <property type="evidence" value="ECO:0007669"/>
    <property type="project" value="UniProtKB-KW"/>
</dbReference>
<keyword evidence="3" id="KW-0010">Activator</keyword>
<dbReference type="AlphaFoldDB" id="A0A845EC18"/>
<dbReference type="InterPro" id="IPR047057">
    <property type="entry name" value="MerR_fam"/>
</dbReference>
<dbReference type="InterPro" id="IPR009061">
    <property type="entry name" value="DNA-bd_dom_put_sf"/>
</dbReference>
<feature type="domain" description="HTH merR-type" evidence="6">
    <location>
        <begin position="1"/>
        <end position="70"/>
    </location>
</feature>
<keyword evidence="5" id="KW-0175">Coiled coil</keyword>
<evidence type="ECO:0000256" key="3">
    <source>
        <dbReference type="ARBA" id="ARBA00023159"/>
    </source>
</evidence>
<protein>
    <submittedName>
        <fullName evidence="7">MerR family transcriptional regulator</fullName>
    </submittedName>
</protein>
<evidence type="ECO:0000256" key="4">
    <source>
        <dbReference type="ARBA" id="ARBA00023163"/>
    </source>
</evidence>
<reference evidence="7 8" key="1">
    <citation type="submission" date="2019-11" db="EMBL/GenBank/DDBJ databases">
        <title>Genome sequences of 17 halophilic strains isolated from different environments.</title>
        <authorList>
            <person name="Furrow R.E."/>
        </authorList>
    </citation>
    <scope>NUCLEOTIDE SEQUENCE [LARGE SCALE GENOMIC DNA]</scope>
    <source>
        <strain evidence="7 8">22505_10_Sand</strain>
    </source>
</reference>
<evidence type="ECO:0000256" key="1">
    <source>
        <dbReference type="ARBA" id="ARBA00023015"/>
    </source>
</evidence>
<evidence type="ECO:0000256" key="5">
    <source>
        <dbReference type="SAM" id="Coils"/>
    </source>
</evidence>
<proteinExistence type="predicted"/>
<dbReference type="OrthoDB" id="9814833at2"/>
<evidence type="ECO:0000313" key="8">
    <source>
        <dbReference type="Proteomes" id="UP000447393"/>
    </source>
</evidence>
<dbReference type="EMBL" id="WMEZ01000014">
    <property type="protein sequence ID" value="MYL51649.1"/>
    <property type="molecule type" value="Genomic_DNA"/>
</dbReference>
<dbReference type="Gene3D" id="1.10.490.50">
    <property type="entry name" value="Antibiotic binding domain of TipA-like multidrug resistance regulators"/>
    <property type="match status" value="1"/>
</dbReference>
<feature type="coiled-coil region" evidence="5">
    <location>
        <begin position="76"/>
        <end position="110"/>
    </location>
</feature>
<evidence type="ECO:0000259" key="6">
    <source>
        <dbReference type="PROSITE" id="PS50937"/>
    </source>
</evidence>
<dbReference type="InterPro" id="IPR012925">
    <property type="entry name" value="TipAS_dom"/>
</dbReference>
<accession>A0A845EC18</accession>
<dbReference type="SUPFAM" id="SSF89082">
    <property type="entry name" value="Antibiotic binding domain of TipA-like multidrug resistance regulators"/>
    <property type="match status" value="1"/>
</dbReference>
<keyword evidence="2" id="KW-0238">DNA-binding</keyword>
<dbReference type="Pfam" id="PF13411">
    <property type="entry name" value="MerR_1"/>
    <property type="match status" value="1"/>
</dbReference>
<organism evidence="7 8">
    <name type="scientific">Halobacillus litoralis</name>
    <dbReference type="NCBI Taxonomy" id="45668"/>
    <lineage>
        <taxon>Bacteria</taxon>
        <taxon>Bacillati</taxon>
        <taxon>Bacillota</taxon>
        <taxon>Bacilli</taxon>
        <taxon>Bacillales</taxon>
        <taxon>Bacillaceae</taxon>
        <taxon>Halobacillus</taxon>
    </lineage>
</organism>
<dbReference type="SUPFAM" id="SSF46955">
    <property type="entry name" value="Putative DNA-binding domain"/>
    <property type="match status" value="1"/>
</dbReference>
<dbReference type="PANTHER" id="PTHR30204">
    <property type="entry name" value="REDOX-CYCLING DRUG-SENSING TRANSCRIPTIONAL ACTIVATOR SOXR"/>
    <property type="match status" value="1"/>
</dbReference>
<gene>
    <name evidence="7" type="ORF">GLV98_19450</name>
</gene>
<keyword evidence="4" id="KW-0804">Transcription</keyword>
<dbReference type="InterPro" id="IPR036244">
    <property type="entry name" value="TipA-like_antibiotic-bd"/>
</dbReference>
<dbReference type="PROSITE" id="PS50937">
    <property type="entry name" value="HTH_MERR_2"/>
    <property type="match status" value="1"/>
</dbReference>
<name>A0A845EC18_9BACI</name>
<comment type="caution">
    <text evidence="7">The sequence shown here is derived from an EMBL/GenBank/DDBJ whole genome shotgun (WGS) entry which is preliminary data.</text>
</comment>
<keyword evidence="1" id="KW-0805">Transcription regulation</keyword>
<dbReference type="InterPro" id="IPR000551">
    <property type="entry name" value="MerR-type_HTH_dom"/>
</dbReference>
<dbReference type="GO" id="GO:0003700">
    <property type="term" value="F:DNA-binding transcription factor activity"/>
    <property type="evidence" value="ECO:0007669"/>
    <property type="project" value="InterPro"/>
</dbReference>
<evidence type="ECO:0000256" key="2">
    <source>
        <dbReference type="ARBA" id="ARBA00023125"/>
    </source>
</evidence>
<dbReference type="Pfam" id="PF07739">
    <property type="entry name" value="TipAS"/>
    <property type="match status" value="1"/>
</dbReference>
<evidence type="ECO:0000313" key="7">
    <source>
        <dbReference type="EMBL" id="MYL51649.1"/>
    </source>
</evidence>
<sequence length="256" mass="30987">MYKVKEMAEMTGVSVRTLHHYDHIDLLSPSFVSEKGYRLYSEKELSRLQQILFFKEMEFSLKKIKEILDDSDFDEADALQRHREILREKKKRLERLIRSVDQTLQTLEGEDHMKSEDRFRPFDKSEIEAHQKKYEKEVEERWGETDAYKQSKQKTSQYTKEDWKKIQQEGDAIDRELVKLMDRDPSDPNVQRLVDNKRQHITDHFYECNLEIFRGLADMYVNDPRFTKNIDKWKEGYAEFLRKAMHTYCDQQEGRK</sequence>
<dbReference type="Gene3D" id="1.10.1660.10">
    <property type="match status" value="1"/>
</dbReference>